<dbReference type="Gene3D" id="1.10.4020.10">
    <property type="entry name" value="DNA breaking-rejoining enzymes"/>
    <property type="match status" value="1"/>
</dbReference>
<dbReference type="SUPFAM" id="SSF47353">
    <property type="entry name" value="Retrovirus capsid dimerization domain-like"/>
    <property type="match status" value="1"/>
</dbReference>
<dbReference type="CDD" id="cd07936">
    <property type="entry name" value="SCAN"/>
    <property type="match status" value="1"/>
</dbReference>
<evidence type="ECO:0000259" key="2">
    <source>
        <dbReference type="PROSITE" id="PS50804"/>
    </source>
</evidence>
<dbReference type="SMART" id="SM00431">
    <property type="entry name" value="SCAN"/>
    <property type="match status" value="1"/>
</dbReference>
<feature type="non-terminal residue" evidence="3">
    <location>
        <position position="1"/>
    </location>
</feature>
<dbReference type="PROSITE" id="PS50804">
    <property type="entry name" value="SCAN_BOX"/>
    <property type="match status" value="1"/>
</dbReference>
<keyword evidence="4" id="KW-1185">Reference proteome</keyword>
<accession>A0ABQ7TMD0</accession>
<evidence type="ECO:0000256" key="1">
    <source>
        <dbReference type="ARBA" id="ARBA00023242"/>
    </source>
</evidence>
<dbReference type="EMBL" id="JAIPUX010000439">
    <property type="protein sequence ID" value="KAH0630590.1"/>
    <property type="molecule type" value="Genomic_DNA"/>
</dbReference>
<feature type="domain" description="SCAN box" evidence="2">
    <location>
        <begin position="79"/>
        <end position="157"/>
    </location>
</feature>
<organism evidence="3 4">
    <name type="scientific">Phrynosoma platyrhinos</name>
    <name type="common">Desert horned lizard</name>
    <dbReference type="NCBI Taxonomy" id="52577"/>
    <lineage>
        <taxon>Eukaryota</taxon>
        <taxon>Metazoa</taxon>
        <taxon>Chordata</taxon>
        <taxon>Craniata</taxon>
        <taxon>Vertebrata</taxon>
        <taxon>Euteleostomi</taxon>
        <taxon>Lepidosauria</taxon>
        <taxon>Squamata</taxon>
        <taxon>Bifurcata</taxon>
        <taxon>Unidentata</taxon>
        <taxon>Episquamata</taxon>
        <taxon>Toxicofera</taxon>
        <taxon>Iguania</taxon>
        <taxon>Phrynosomatidae</taxon>
        <taxon>Phrynosomatinae</taxon>
        <taxon>Phrynosoma</taxon>
    </lineage>
</organism>
<dbReference type="PANTHER" id="PTHR45935:SF15">
    <property type="entry name" value="SCAN BOX DOMAIN-CONTAINING PROTEIN"/>
    <property type="match status" value="1"/>
</dbReference>
<name>A0ABQ7TMD0_PHRPL</name>
<dbReference type="Proteomes" id="UP000826234">
    <property type="component" value="Unassembled WGS sequence"/>
</dbReference>
<dbReference type="Pfam" id="PF02023">
    <property type="entry name" value="SCAN"/>
    <property type="match status" value="1"/>
</dbReference>
<evidence type="ECO:0000313" key="3">
    <source>
        <dbReference type="EMBL" id="KAH0630590.1"/>
    </source>
</evidence>
<gene>
    <name evidence="3" type="ORF">JD844_013800</name>
</gene>
<reference evidence="3 4" key="1">
    <citation type="journal article" date="2022" name="Gigascience">
        <title>A chromosome-level genome assembly and annotation of the desert horned lizard, Phrynosoma platyrhinos, provides insight into chromosomal rearrangements among reptiles.</title>
        <authorList>
            <person name="Koochekian N."/>
            <person name="Ascanio A."/>
            <person name="Farleigh K."/>
            <person name="Card D.C."/>
            <person name="Schield D.R."/>
            <person name="Castoe T.A."/>
            <person name="Jezkova T."/>
        </authorList>
    </citation>
    <scope>NUCLEOTIDE SEQUENCE [LARGE SCALE GENOMIC DNA]</scope>
    <source>
        <strain evidence="3">NK-2021</strain>
    </source>
</reference>
<evidence type="ECO:0000313" key="4">
    <source>
        <dbReference type="Proteomes" id="UP000826234"/>
    </source>
</evidence>
<dbReference type="InterPro" id="IPR050916">
    <property type="entry name" value="SCAN-C2H2_zinc_finger"/>
</dbReference>
<dbReference type="InterPro" id="IPR038269">
    <property type="entry name" value="SCAN_sf"/>
</dbReference>
<dbReference type="PANTHER" id="PTHR45935">
    <property type="entry name" value="PROTEIN ZBED8-RELATED"/>
    <property type="match status" value="1"/>
</dbReference>
<sequence>LGVLSHFALDKISQKKKVVLLAMLEIAWEGRTNMGKTDSARPVLEKGPHPIQPKHRYEYFRRNMERSLEEDLLTLDIQRQHFRQFGYQEALGPRETCSHLHNLCRQWLKPEQHTKAQILDLVLLEQFLTILPPEMESWIRECGAETSSQAVGLAEGFLLSQAERKKRGKQQEME</sequence>
<protein>
    <recommendedName>
        <fullName evidence="2">SCAN box domain-containing protein</fullName>
    </recommendedName>
</protein>
<proteinExistence type="predicted"/>
<dbReference type="InterPro" id="IPR003309">
    <property type="entry name" value="SCAN_dom"/>
</dbReference>
<comment type="caution">
    <text evidence="3">The sequence shown here is derived from an EMBL/GenBank/DDBJ whole genome shotgun (WGS) entry which is preliminary data.</text>
</comment>
<keyword evidence="1" id="KW-0539">Nucleus</keyword>